<keyword evidence="2" id="KW-0812">Transmembrane</keyword>
<dbReference type="AlphaFoldDB" id="A0A6C0JBG0"/>
<evidence type="ECO:0000256" key="1">
    <source>
        <dbReference type="SAM" id="MobiDB-lite"/>
    </source>
</evidence>
<keyword evidence="2" id="KW-1133">Transmembrane helix</keyword>
<dbReference type="EMBL" id="MN740361">
    <property type="protein sequence ID" value="QHU02653.1"/>
    <property type="molecule type" value="Genomic_DNA"/>
</dbReference>
<feature type="transmembrane region" description="Helical" evidence="2">
    <location>
        <begin position="6"/>
        <end position="26"/>
    </location>
</feature>
<feature type="compositionally biased region" description="Polar residues" evidence="1">
    <location>
        <begin position="50"/>
        <end position="66"/>
    </location>
</feature>
<reference evidence="3" key="1">
    <citation type="journal article" date="2020" name="Nature">
        <title>Giant virus diversity and host interactions through global metagenomics.</title>
        <authorList>
            <person name="Schulz F."/>
            <person name="Roux S."/>
            <person name="Paez-Espino D."/>
            <person name="Jungbluth S."/>
            <person name="Walsh D.A."/>
            <person name="Denef V.J."/>
            <person name="McMahon K.D."/>
            <person name="Konstantinidis K.T."/>
            <person name="Eloe-Fadrosh E.A."/>
            <person name="Kyrpides N.C."/>
            <person name="Woyke T."/>
        </authorList>
    </citation>
    <scope>NUCLEOTIDE SEQUENCE</scope>
    <source>
        <strain evidence="3">GVMAG-M-3300025880-76</strain>
    </source>
</reference>
<name>A0A6C0JBG0_9ZZZZ</name>
<sequence>MEYKSALLYTAIIILIILLGIVGYMLNYQKKKTNWPPTVSNCPDFWSETPARQDNSLDGNQDNSNGETDESPPPTGICYNNNNIGKESCEKVMDFNETLWKGSEGACNKKDWAKSCNLTWDGITNIDHNC</sequence>
<evidence type="ECO:0000313" key="3">
    <source>
        <dbReference type="EMBL" id="QHU02653.1"/>
    </source>
</evidence>
<feature type="region of interest" description="Disordered" evidence="1">
    <location>
        <begin position="44"/>
        <end position="77"/>
    </location>
</feature>
<evidence type="ECO:0000256" key="2">
    <source>
        <dbReference type="SAM" id="Phobius"/>
    </source>
</evidence>
<protein>
    <recommendedName>
        <fullName evidence="4">CPW-WPC domain-containing protein</fullName>
    </recommendedName>
</protein>
<organism evidence="3">
    <name type="scientific">viral metagenome</name>
    <dbReference type="NCBI Taxonomy" id="1070528"/>
    <lineage>
        <taxon>unclassified sequences</taxon>
        <taxon>metagenomes</taxon>
        <taxon>organismal metagenomes</taxon>
    </lineage>
</organism>
<keyword evidence="2" id="KW-0472">Membrane</keyword>
<proteinExistence type="predicted"/>
<evidence type="ECO:0008006" key="4">
    <source>
        <dbReference type="Google" id="ProtNLM"/>
    </source>
</evidence>
<accession>A0A6C0JBG0</accession>